<name>A0ABV5CEM6_9SPHI</name>
<sequence length="288" mass="32968">MNILLTGANNYLGQELVSFFLEKEYTVTCLIRSETLFYNTKKSEKNLATIQGDLIREKYSRNFPDDLDVAFYFSYYIAERGDIYQELELLSLQNYIKKARRVNCSHLIYVLPLRSPVIDEVKDLLEDSYIPYTIIRTSNIVGKNSLLMQIFKKMTSSMTIVSNTKLAESRCQPIALSDAIAYLDFISFNPAVFNQSFDIGGPEVLSYKEMLLEFMKLSKVKRTIITLPFVHTFFSTFWLSASGGIPKKIAGAFSKNIQGDLLCEDNKIHDLFPHTCLTFREAVLRAIS</sequence>
<gene>
    <name evidence="1" type="ORF">WKR92_09230</name>
</gene>
<keyword evidence="2" id="KW-1185">Reference proteome</keyword>
<evidence type="ECO:0000313" key="2">
    <source>
        <dbReference type="Proteomes" id="UP001580928"/>
    </source>
</evidence>
<accession>A0ABV5CEM6</accession>
<dbReference type="RefSeq" id="WP_375557544.1">
    <property type="nucleotide sequence ID" value="NZ_JBBVGT010000002.1"/>
</dbReference>
<dbReference type="Proteomes" id="UP001580928">
    <property type="component" value="Unassembled WGS sequence"/>
</dbReference>
<dbReference type="EMBL" id="JBBVGT010000002">
    <property type="protein sequence ID" value="MFB5946015.1"/>
    <property type="molecule type" value="Genomic_DNA"/>
</dbReference>
<dbReference type="Gene3D" id="3.40.50.720">
    <property type="entry name" value="NAD(P)-binding Rossmann-like Domain"/>
    <property type="match status" value="1"/>
</dbReference>
<protein>
    <submittedName>
        <fullName evidence="1">Uncharacterized protein</fullName>
    </submittedName>
</protein>
<organism evidence="1 2">
    <name type="scientific">Albibacterium profundi</name>
    <dbReference type="NCBI Taxonomy" id="3134906"/>
    <lineage>
        <taxon>Bacteria</taxon>
        <taxon>Pseudomonadati</taxon>
        <taxon>Bacteroidota</taxon>
        <taxon>Sphingobacteriia</taxon>
        <taxon>Sphingobacteriales</taxon>
        <taxon>Sphingobacteriaceae</taxon>
        <taxon>Albibacterium</taxon>
    </lineage>
</organism>
<dbReference type="InterPro" id="IPR036291">
    <property type="entry name" value="NAD(P)-bd_dom_sf"/>
</dbReference>
<evidence type="ECO:0000313" key="1">
    <source>
        <dbReference type="EMBL" id="MFB5946015.1"/>
    </source>
</evidence>
<proteinExistence type="predicted"/>
<comment type="caution">
    <text evidence="1">The sequence shown here is derived from an EMBL/GenBank/DDBJ whole genome shotgun (WGS) entry which is preliminary data.</text>
</comment>
<dbReference type="SUPFAM" id="SSF51735">
    <property type="entry name" value="NAD(P)-binding Rossmann-fold domains"/>
    <property type="match status" value="1"/>
</dbReference>
<reference evidence="1 2" key="1">
    <citation type="submission" date="2024-04" db="EMBL/GenBank/DDBJ databases">
        <title>Albibacterium profundi sp. nov., isolated from sediment of the Challenger Deep of Mariana Trench.</title>
        <authorList>
            <person name="Wang Y."/>
        </authorList>
    </citation>
    <scope>NUCLEOTIDE SEQUENCE [LARGE SCALE GENOMIC DNA]</scope>
    <source>
        <strain evidence="1 2">RHL897</strain>
    </source>
</reference>